<comment type="caution">
    <text evidence="2">The sequence shown here is derived from an EMBL/GenBank/DDBJ whole genome shotgun (WGS) entry which is preliminary data.</text>
</comment>
<feature type="domain" description="HNH nuclease" evidence="1">
    <location>
        <begin position="217"/>
        <end position="237"/>
    </location>
</feature>
<gene>
    <name evidence="2" type="ORF">GCM10015535_40830</name>
</gene>
<dbReference type="InterPro" id="IPR003615">
    <property type="entry name" value="HNH_nuc"/>
</dbReference>
<protein>
    <recommendedName>
        <fullName evidence="1">HNH nuclease domain-containing protein</fullName>
    </recommendedName>
</protein>
<evidence type="ECO:0000259" key="1">
    <source>
        <dbReference type="Pfam" id="PF13392"/>
    </source>
</evidence>
<dbReference type="CDD" id="cd00085">
    <property type="entry name" value="HNHc"/>
    <property type="match status" value="1"/>
</dbReference>
<proteinExistence type="predicted"/>
<dbReference type="EMBL" id="BMTF01000013">
    <property type="protein sequence ID" value="GGV88767.1"/>
    <property type="molecule type" value="Genomic_DNA"/>
</dbReference>
<dbReference type="Pfam" id="PF13392">
    <property type="entry name" value="HNH_3"/>
    <property type="match status" value="1"/>
</dbReference>
<dbReference type="RefSeq" id="WP_229867108.1">
    <property type="nucleotide sequence ID" value="NZ_BMTF01000013.1"/>
</dbReference>
<accession>A0ABQ2W456</accession>
<name>A0ABQ2W456_9ACTN</name>
<organism evidence="2 3">
    <name type="scientific">Streptomyces gelaticus</name>
    <dbReference type="NCBI Taxonomy" id="285446"/>
    <lineage>
        <taxon>Bacteria</taxon>
        <taxon>Bacillati</taxon>
        <taxon>Actinomycetota</taxon>
        <taxon>Actinomycetes</taxon>
        <taxon>Kitasatosporales</taxon>
        <taxon>Streptomycetaceae</taxon>
        <taxon>Streptomyces</taxon>
    </lineage>
</organism>
<evidence type="ECO:0000313" key="2">
    <source>
        <dbReference type="EMBL" id="GGV88767.1"/>
    </source>
</evidence>
<keyword evidence="3" id="KW-1185">Reference proteome</keyword>
<dbReference type="Proteomes" id="UP000660675">
    <property type="component" value="Unassembled WGS sequence"/>
</dbReference>
<reference evidence="3" key="1">
    <citation type="journal article" date="2019" name="Int. J. Syst. Evol. Microbiol.">
        <title>The Global Catalogue of Microorganisms (GCM) 10K type strain sequencing project: providing services to taxonomists for standard genome sequencing and annotation.</title>
        <authorList>
            <consortium name="The Broad Institute Genomics Platform"/>
            <consortium name="The Broad Institute Genome Sequencing Center for Infectious Disease"/>
            <person name="Wu L."/>
            <person name="Ma J."/>
        </authorList>
    </citation>
    <scope>NUCLEOTIDE SEQUENCE [LARGE SCALE GENOMIC DNA]</scope>
    <source>
        <strain evidence="3">JCM 4376</strain>
    </source>
</reference>
<evidence type="ECO:0000313" key="3">
    <source>
        <dbReference type="Proteomes" id="UP000660675"/>
    </source>
</evidence>
<sequence length="256" mass="28844">MRRLDTPLASGPRRYLRIRLAHYDIDTSHFIDEPLPPRPADSYTRERLREAAAHSYSIREMLEFMGVVPYDSLYAHINRRLEKFGIDTAHFTGSSRQGNQPHFSREEITRAVAESRSMAEVMRALGKHPFNGAGREKARRSIALHALSTAHFVGQGHNAGRPSSTRRTAQDILQRLPAGAPRTKTPLLRRALDETGIPRACAECGLGEAWQGKRLVLEVDHISGDPLDNRMENLRYLCPSCHSQTATFAKRRSIAQ</sequence>